<dbReference type="InterPro" id="IPR012334">
    <property type="entry name" value="Pectin_lyas_fold"/>
</dbReference>
<dbReference type="SUPFAM" id="SSF49373">
    <property type="entry name" value="Invasin/intimin cell-adhesion fragments"/>
    <property type="match status" value="1"/>
</dbReference>
<dbReference type="NCBIfam" id="TIGR04183">
    <property type="entry name" value="Por_Secre_tail"/>
    <property type="match status" value="1"/>
</dbReference>
<feature type="domain" description="Secretion system C-terminal sorting" evidence="1">
    <location>
        <begin position="764"/>
        <end position="834"/>
    </location>
</feature>
<dbReference type="Gene3D" id="2.160.20.10">
    <property type="entry name" value="Single-stranded right-handed beta-helix, Pectin lyase-like"/>
    <property type="match status" value="1"/>
</dbReference>
<protein>
    <recommendedName>
        <fullName evidence="1">Secretion system C-terminal sorting domain-containing protein</fullName>
    </recommendedName>
</protein>
<sequence>MEAEDCDYDPNGLIQSNDNASNKTFIKLTDGLSLKLLLQDIPEDGDYQLQIFHFNGGITQSFSLKVNDQASEDQELLPSNWAYEAPAQSTIVKIQLKKGLNTLQFTAGTSALLLDHFYVFKNDMSEGPQTYYFSQEGDDNNLGTLASPWKTLEKATQIANTIQSGGRLKAGDQLLFRKGDLFEGNFIVRSTGTKENPIKISSYGEGELPIISGSGNIEGGDYLEAIKYINASHIILSDIWVKNDRKNFDRFNNGHDKSFGILVTANKWGASISQNLVFKRLKVTDVFGQSIPKEFNSLNVTGIRFESDSNTIDKEITIRDVLVEDCFFTYIGKAGVWSIHKGKNTEKDSVNRSINFIIKNNNFYKTGGSGVILSKVHNALVENNTFDHSGFSTVDEPRLVGRGSGMWVFSSRNIVAQYNASYSIRGAGDSYGMHIDFGNKNIIYQYNYSEDSEGGFVEILGDNHNVTYRFCVSVNDSFRDFHGSTLWTSGFVGTTTIDGVKVPRDPIPSDGVYIYNNTVYLNNEFTPSIRMFSKNTYIYNNIFVHEGSGSIGEKLELDMQGDFILSNNLFKGTINESFTNLDKKAIYTDPQFIDKGVSNKEGYQIKPESVAINNGKSFKEPVFSFLGKGIFKDVPASPNQDTFGHWLNIEELPPNVGADNNYNSSNSNIQLVFNGHPEKMKVGKELQLLAVIVPNTIDIDDLVFKVDRPEVGTIDQNGLLKSISEGVIKITVSSEAHQVEATTTVEVISDEVTSLPSQKERLSIYPNPNNGKFKIHQKEARGSELLVFDPMGKKVFSQVLSAEITEIQLPPSLKGVHIVKLITKNKMIIYKMIIQ</sequence>
<dbReference type="InterPro" id="IPR006626">
    <property type="entry name" value="PbH1"/>
</dbReference>
<proteinExistence type="predicted"/>
<name>A0A1S1YUI4_FLAPC</name>
<evidence type="ECO:0000313" key="2">
    <source>
        <dbReference type="EMBL" id="OHX64666.1"/>
    </source>
</evidence>
<dbReference type="EMBL" id="JRYR02000002">
    <property type="protein sequence ID" value="OHX64666.1"/>
    <property type="molecule type" value="Genomic_DNA"/>
</dbReference>
<dbReference type="SUPFAM" id="SSF51126">
    <property type="entry name" value="Pectin lyase-like"/>
    <property type="match status" value="2"/>
</dbReference>
<dbReference type="SMART" id="SM00710">
    <property type="entry name" value="PbH1"/>
    <property type="match status" value="5"/>
</dbReference>
<accession>A0A1S1YUI4</accession>
<comment type="caution">
    <text evidence="2">The sequence shown here is derived from an EMBL/GenBank/DDBJ whole genome shotgun (WGS) entry which is preliminary data.</text>
</comment>
<gene>
    <name evidence="2" type="ORF">NH26_24165</name>
</gene>
<dbReference type="InterPro" id="IPR008964">
    <property type="entry name" value="Invasin/intimin_cell_adhesion"/>
</dbReference>
<dbReference type="AlphaFoldDB" id="A0A1S1YUI4"/>
<dbReference type="Gene3D" id="2.60.120.260">
    <property type="entry name" value="Galactose-binding domain-like"/>
    <property type="match status" value="1"/>
</dbReference>
<dbReference type="Proteomes" id="UP000179797">
    <property type="component" value="Unassembled WGS sequence"/>
</dbReference>
<evidence type="ECO:0000313" key="3">
    <source>
        <dbReference type="Proteomes" id="UP000179797"/>
    </source>
</evidence>
<organism evidence="2 3">
    <name type="scientific">Flammeovirga pacifica</name>
    <dbReference type="NCBI Taxonomy" id="915059"/>
    <lineage>
        <taxon>Bacteria</taxon>
        <taxon>Pseudomonadati</taxon>
        <taxon>Bacteroidota</taxon>
        <taxon>Cytophagia</taxon>
        <taxon>Cytophagales</taxon>
        <taxon>Flammeovirgaceae</taxon>
        <taxon>Flammeovirga</taxon>
    </lineage>
</organism>
<dbReference type="Gene3D" id="2.60.40.1080">
    <property type="match status" value="1"/>
</dbReference>
<dbReference type="Pfam" id="PF18962">
    <property type="entry name" value="Por_Secre_tail"/>
    <property type="match status" value="1"/>
</dbReference>
<evidence type="ECO:0000259" key="1">
    <source>
        <dbReference type="Pfam" id="PF18962"/>
    </source>
</evidence>
<dbReference type="InterPro" id="IPR026444">
    <property type="entry name" value="Secre_tail"/>
</dbReference>
<keyword evidence="3" id="KW-1185">Reference proteome</keyword>
<reference evidence="2 3" key="1">
    <citation type="journal article" date="2012" name="Int. J. Syst. Evol. Microbiol.">
        <title>Flammeovirga pacifica sp. nov., isolated from deep-sea sediment.</title>
        <authorList>
            <person name="Xu H."/>
            <person name="Fu Y."/>
            <person name="Yang N."/>
            <person name="Ding Z."/>
            <person name="Lai Q."/>
            <person name="Zeng R."/>
        </authorList>
    </citation>
    <scope>NUCLEOTIDE SEQUENCE [LARGE SCALE GENOMIC DNA]</scope>
    <source>
        <strain evidence="3">DSM 24597 / LMG 26175 / WPAGA1</strain>
    </source>
</reference>
<dbReference type="STRING" id="915059.NH26_24165"/>
<dbReference type="InterPro" id="IPR011050">
    <property type="entry name" value="Pectin_lyase_fold/virulence"/>
</dbReference>